<dbReference type="RefSeq" id="WP_142035053.1">
    <property type="nucleotide sequence ID" value="NZ_JBHTGS010000001.1"/>
</dbReference>
<dbReference type="Proteomes" id="UP000317043">
    <property type="component" value="Unassembled WGS sequence"/>
</dbReference>
<dbReference type="InterPro" id="IPR036249">
    <property type="entry name" value="Thioredoxin-like_sf"/>
</dbReference>
<dbReference type="InterPro" id="IPR053977">
    <property type="entry name" value="Rv2466c-like"/>
</dbReference>
<proteinExistence type="predicted"/>
<comment type="caution">
    <text evidence="1">The sequence shown here is derived from an EMBL/GenBank/DDBJ whole genome shotgun (WGS) entry which is preliminary data.</text>
</comment>
<dbReference type="AlphaFoldDB" id="A0A543ARU1"/>
<gene>
    <name evidence="1" type="ORF">FB566_0796</name>
</gene>
<dbReference type="InParanoid" id="A0A543ARU1"/>
<name>A0A543ARU1_9ACTN</name>
<dbReference type="Gene3D" id="3.40.30.10">
    <property type="entry name" value="Glutaredoxin"/>
    <property type="match status" value="1"/>
</dbReference>
<dbReference type="EMBL" id="VFOW01000001">
    <property type="protein sequence ID" value="TQL75299.1"/>
    <property type="molecule type" value="Genomic_DNA"/>
</dbReference>
<evidence type="ECO:0000313" key="1">
    <source>
        <dbReference type="EMBL" id="TQL75299.1"/>
    </source>
</evidence>
<dbReference type="OrthoDB" id="3674435at2"/>
<keyword evidence="2" id="KW-1185">Reference proteome</keyword>
<reference evidence="1 2" key="1">
    <citation type="submission" date="2019-06" db="EMBL/GenBank/DDBJ databases">
        <title>Sequencing the genomes of 1000 actinobacteria strains.</title>
        <authorList>
            <person name="Klenk H.-P."/>
        </authorList>
    </citation>
    <scope>NUCLEOTIDE SEQUENCE [LARGE SCALE GENOMIC DNA]</scope>
    <source>
        <strain evidence="1 2">DSM 45928</strain>
    </source>
</reference>
<protein>
    <recommendedName>
        <fullName evidence="3">Disulfide bond formation protein DsbA</fullName>
    </recommendedName>
</protein>
<dbReference type="Pfam" id="PF22234">
    <property type="entry name" value="Rv2466c-like"/>
    <property type="match status" value="1"/>
</dbReference>
<evidence type="ECO:0008006" key="3">
    <source>
        <dbReference type="Google" id="ProtNLM"/>
    </source>
</evidence>
<dbReference type="SUPFAM" id="SSF52833">
    <property type="entry name" value="Thioredoxin-like"/>
    <property type="match status" value="1"/>
</dbReference>
<evidence type="ECO:0000313" key="2">
    <source>
        <dbReference type="Proteomes" id="UP000317043"/>
    </source>
</evidence>
<organism evidence="1 2">
    <name type="scientific">Stackebrandtia endophytica</name>
    <dbReference type="NCBI Taxonomy" id="1496996"/>
    <lineage>
        <taxon>Bacteria</taxon>
        <taxon>Bacillati</taxon>
        <taxon>Actinomycetota</taxon>
        <taxon>Actinomycetes</taxon>
        <taxon>Glycomycetales</taxon>
        <taxon>Glycomycetaceae</taxon>
        <taxon>Stackebrandtia</taxon>
    </lineage>
</organism>
<accession>A0A543ARU1</accession>
<sequence>MAVVDVWFDPSCPYTWVTANWLLEVERVRPIELRWNIMSLSVLNEDKEIDPEGDTEGYLWLPVRICAAVEQEHGHTGLRDFYFALGRRLHEGAEWDPEAIPQALIEAGLPVSLADQAWNTDYDQRIRASHERGVGLVGTHVGTPIISVTDEARRSAWFGPVLSRVPRGEVAGTLFDAVSTMVAVPGFHEVKTTAPSPPDLS</sequence>